<name>A0A7Z2S8K2_9SPHN</name>
<dbReference type="GO" id="GO:0016491">
    <property type="term" value="F:oxidoreductase activity"/>
    <property type="evidence" value="ECO:0007669"/>
    <property type="project" value="InterPro"/>
</dbReference>
<keyword evidence="4 5" id="KW-0472">Membrane</keyword>
<evidence type="ECO:0000313" key="7">
    <source>
        <dbReference type="EMBL" id="QHL89909.1"/>
    </source>
</evidence>
<protein>
    <submittedName>
        <fullName evidence="7">Fatty acid hydroxylase family protein</fullName>
    </submittedName>
</protein>
<reference evidence="7 8" key="1">
    <citation type="submission" date="2020-01" db="EMBL/GenBank/DDBJ databases">
        <title>Sphingomonas sp. C33 whole genome sequece.</title>
        <authorList>
            <person name="Park C."/>
        </authorList>
    </citation>
    <scope>NUCLEOTIDE SEQUENCE [LARGE SCALE GENOMIC DNA]</scope>
    <source>
        <strain evidence="7 8">C33</strain>
    </source>
</reference>
<keyword evidence="8" id="KW-1185">Reference proteome</keyword>
<evidence type="ECO:0000313" key="8">
    <source>
        <dbReference type="Proteomes" id="UP000464468"/>
    </source>
</evidence>
<gene>
    <name evidence="7" type="ORF">GVO57_02555</name>
</gene>
<feature type="transmembrane region" description="Helical" evidence="5">
    <location>
        <begin position="87"/>
        <end position="107"/>
    </location>
</feature>
<evidence type="ECO:0000256" key="2">
    <source>
        <dbReference type="ARBA" id="ARBA00022692"/>
    </source>
</evidence>
<dbReference type="PANTHER" id="PTHR11863">
    <property type="entry name" value="STEROL DESATURASE"/>
    <property type="match status" value="1"/>
</dbReference>
<evidence type="ECO:0000256" key="1">
    <source>
        <dbReference type="ARBA" id="ARBA00004370"/>
    </source>
</evidence>
<dbReference type="Proteomes" id="UP000464468">
    <property type="component" value="Chromosome"/>
</dbReference>
<evidence type="ECO:0000256" key="3">
    <source>
        <dbReference type="ARBA" id="ARBA00022989"/>
    </source>
</evidence>
<evidence type="ECO:0000259" key="6">
    <source>
        <dbReference type="Pfam" id="PF04116"/>
    </source>
</evidence>
<feature type="transmembrane region" description="Helical" evidence="5">
    <location>
        <begin position="144"/>
        <end position="171"/>
    </location>
</feature>
<dbReference type="InterPro" id="IPR006694">
    <property type="entry name" value="Fatty_acid_hydroxylase"/>
</dbReference>
<feature type="domain" description="Fatty acid hydroxylase" evidence="6">
    <location>
        <begin position="95"/>
        <end position="229"/>
    </location>
</feature>
<dbReference type="RefSeq" id="WP_160591583.1">
    <property type="nucleotide sequence ID" value="NZ_CP047895.1"/>
</dbReference>
<keyword evidence="2 5" id="KW-0812">Transmembrane</keyword>
<organism evidence="7 8">
    <name type="scientific">Sphingomonas changnyeongensis</name>
    <dbReference type="NCBI Taxonomy" id="2698679"/>
    <lineage>
        <taxon>Bacteria</taxon>
        <taxon>Pseudomonadati</taxon>
        <taxon>Pseudomonadota</taxon>
        <taxon>Alphaproteobacteria</taxon>
        <taxon>Sphingomonadales</taxon>
        <taxon>Sphingomonadaceae</taxon>
        <taxon>Sphingomonas</taxon>
    </lineage>
</organism>
<dbReference type="GO" id="GO:0016020">
    <property type="term" value="C:membrane"/>
    <property type="evidence" value="ECO:0007669"/>
    <property type="project" value="UniProtKB-SubCell"/>
</dbReference>
<sequence>MTALLLAALMMTLIVGLRYLAVSGAFALITRRVRPGLYAGLDPQIRREITWSLLSAAIYGVPAGLMAWSWQTLGWTRIYTDIDAYPLWWLPLSVLAYLFAHDSWFYWTHRLMHRPRWFRIAHAVHHDSRPPTAWAAMSFHPVEALTGAVVIPSLVFIIPIHVSMLGVVLGIMTLMGVTNHMGWEIFPRALVHGPAGRWLITASHHQRHHEQYRCNYGLYFRVWDRLCGTDQGLGDLDASARARAERRAAGRGGKPGHA</sequence>
<dbReference type="EMBL" id="CP047895">
    <property type="protein sequence ID" value="QHL89909.1"/>
    <property type="molecule type" value="Genomic_DNA"/>
</dbReference>
<evidence type="ECO:0000256" key="5">
    <source>
        <dbReference type="SAM" id="Phobius"/>
    </source>
</evidence>
<evidence type="ECO:0000256" key="4">
    <source>
        <dbReference type="ARBA" id="ARBA00023136"/>
    </source>
</evidence>
<comment type="subcellular location">
    <subcellularLocation>
        <location evidence="1">Membrane</location>
    </subcellularLocation>
</comment>
<dbReference type="GO" id="GO:0008610">
    <property type="term" value="P:lipid biosynthetic process"/>
    <property type="evidence" value="ECO:0007669"/>
    <property type="project" value="InterPro"/>
</dbReference>
<dbReference type="Pfam" id="PF04116">
    <property type="entry name" value="FA_hydroxylase"/>
    <property type="match status" value="1"/>
</dbReference>
<keyword evidence="3 5" id="KW-1133">Transmembrane helix</keyword>
<dbReference type="KEGG" id="schy:GVO57_02555"/>
<dbReference type="AlphaFoldDB" id="A0A7Z2S8K2"/>
<dbReference type="GO" id="GO:0005506">
    <property type="term" value="F:iron ion binding"/>
    <property type="evidence" value="ECO:0007669"/>
    <property type="project" value="InterPro"/>
</dbReference>
<accession>A0A7Z2S8K2</accession>
<proteinExistence type="predicted"/>
<dbReference type="InterPro" id="IPR050307">
    <property type="entry name" value="Sterol_Desaturase_Related"/>
</dbReference>
<feature type="transmembrane region" description="Helical" evidence="5">
    <location>
        <begin position="51"/>
        <end position="75"/>
    </location>
</feature>